<dbReference type="VEuPathDB" id="VectorBase:HLOH_057570"/>
<name>A0A9J6FK46_HAELO</name>
<feature type="region of interest" description="Disordered" evidence="1">
    <location>
        <begin position="1"/>
        <end position="170"/>
    </location>
</feature>
<evidence type="ECO:0000313" key="2">
    <source>
        <dbReference type="EMBL" id="KAH9363429.1"/>
    </source>
</evidence>
<proteinExistence type="predicted"/>
<feature type="compositionally biased region" description="Polar residues" evidence="1">
    <location>
        <begin position="29"/>
        <end position="42"/>
    </location>
</feature>
<protein>
    <submittedName>
        <fullName evidence="2">Uncharacterized protein</fullName>
    </submittedName>
</protein>
<dbReference type="EMBL" id="JABSTR010000002">
    <property type="protein sequence ID" value="KAH9363429.1"/>
    <property type="molecule type" value="Genomic_DNA"/>
</dbReference>
<feature type="compositionally biased region" description="Low complexity" evidence="1">
    <location>
        <begin position="76"/>
        <end position="96"/>
    </location>
</feature>
<accession>A0A9J6FK46</accession>
<gene>
    <name evidence="2" type="ORF">HPB48_006035</name>
</gene>
<comment type="caution">
    <text evidence="2">The sequence shown here is derived from an EMBL/GenBank/DDBJ whole genome shotgun (WGS) entry which is preliminary data.</text>
</comment>
<organism evidence="2 3">
    <name type="scientific">Haemaphysalis longicornis</name>
    <name type="common">Bush tick</name>
    <dbReference type="NCBI Taxonomy" id="44386"/>
    <lineage>
        <taxon>Eukaryota</taxon>
        <taxon>Metazoa</taxon>
        <taxon>Ecdysozoa</taxon>
        <taxon>Arthropoda</taxon>
        <taxon>Chelicerata</taxon>
        <taxon>Arachnida</taxon>
        <taxon>Acari</taxon>
        <taxon>Parasitiformes</taxon>
        <taxon>Ixodida</taxon>
        <taxon>Ixodoidea</taxon>
        <taxon>Ixodidae</taxon>
        <taxon>Haemaphysalinae</taxon>
        <taxon>Haemaphysalis</taxon>
    </lineage>
</organism>
<keyword evidence="3" id="KW-1185">Reference proteome</keyword>
<reference evidence="2 3" key="1">
    <citation type="journal article" date="2020" name="Cell">
        <title>Large-Scale Comparative Analyses of Tick Genomes Elucidate Their Genetic Diversity and Vector Capacities.</title>
        <authorList>
            <consortium name="Tick Genome and Microbiome Consortium (TIGMIC)"/>
            <person name="Jia N."/>
            <person name="Wang J."/>
            <person name="Shi W."/>
            <person name="Du L."/>
            <person name="Sun Y."/>
            <person name="Zhan W."/>
            <person name="Jiang J.F."/>
            <person name="Wang Q."/>
            <person name="Zhang B."/>
            <person name="Ji P."/>
            <person name="Bell-Sakyi L."/>
            <person name="Cui X.M."/>
            <person name="Yuan T.T."/>
            <person name="Jiang B.G."/>
            <person name="Yang W.F."/>
            <person name="Lam T.T."/>
            <person name="Chang Q.C."/>
            <person name="Ding S.J."/>
            <person name="Wang X.J."/>
            <person name="Zhu J.G."/>
            <person name="Ruan X.D."/>
            <person name="Zhao L."/>
            <person name="Wei J.T."/>
            <person name="Ye R.Z."/>
            <person name="Que T.C."/>
            <person name="Du C.H."/>
            <person name="Zhou Y.H."/>
            <person name="Cheng J.X."/>
            <person name="Dai P.F."/>
            <person name="Guo W.B."/>
            <person name="Han X.H."/>
            <person name="Huang E.J."/>
            <person name="Li L.F."/>
            <person name="Wei W."/>
            <person name="Gao Y.C."/>
            <person name="Liu J.Z."/>
            <person name="Shao H.Z."/>
            <person name="Wang X."/>
            <person name="Wang C.C."/>
            <person name="Yang T.C."/>
            <person name="Huo Q.B."/>
            <person name="Li W."/>
            <person name="Chen H.Y."/>
            <person name="Chen S.E."/>
            <person name="Zhou L.G."/>
            <person name="Ni X.B."/>
            <person name="Tian J.H."/>
            <person name="Sheng Y."/>
            <person name="Liu T."/>
            <person name="Pan Y.S."/>
            <person name="Xia L.Y."/>
            <person name="Li J."/>
            <person name="Zhao F."/>
            <person name="Cao W.C."/>
        </authorList>
    </citation>
    <scope>NUCLEOTIDE SEQUENCE [LARGE SCALE GENOMIC DNA]</scope>
    <source>
        <strain evidence="2">HaeL-2018</strain>
    </source>
</reference>
<evidence type="ECO:0000256" key="1">
    <source>
        <dbReference type="SAM" id="MobiDB-lite"/>
    </source>
</evidence>
<sequence length="170" mass="18377">MPARGRIAKWPLPLAAATGARRDKPPSHAATSSYGAPFQTPSLAFRRGRARGADTGNPTGNRKMLWPKFQVPPPSRHLLPPSVPPSSYNSAAAPSSKHAQQGCSLRSCPGQEYTERTRQRKSTLEEAASAMPTVEEASCRARSRNHREWGAETRPGSSTMPAGRALLLRP</sequence>
<dbReference type="Proteomes" id="UP000821853">
    <property type="component" value="Chromosome 10"/>
</dbReference>
<dbReference type="AlphaFoldDB" id="A0A9J6FK46"/>
<evidence type="ECO:0000313" key="3">
    <source>
        <dbReference type="Proteomes" id="UP000821853"/>
    </source>
</evidence>